<dbReference type="PANTHER" id="PTHR21366">
    <property type="entry name" value="GLYOXALASE FAMILY PROTEIN"/>
    <property type="match status" value="1"/>
</dbReference>
<dbReference type="InterPro" id="IPR004360">
    <property type="entry name" value="Glyas_Fos-R_dOase_dom"/>
</dbReference>
<evidence type="ECO:0000313" key="3">
    <source>
        <dbReference type="Proteomes" id="UP000565572"/>
    </source>
</evidence>
<comment type="caution">
    <text evidence="2">The sequence shown here is derived from an EMBL/GenBank/DDBJ whole genome shotgun (WGS) entry which is preliminary data.</text>
</comment>
<keyword evidence="2" id="KW-0456">Lyase</keyword>
<accession>A0A7W5JW59</accession>
<dbReference type="Pfam" id="PF00903">
    <property type="entry name" value="Glyoxalase"/>
    <property type="match status" value="1"/>
</dbReference>
<dbReference type="RefSeq" id="WP_183337732.1">
    <property type="nucleotide sequence ID" value="NZ_JACHZG010000001.1"/>
</dbReference>
<dbReference type="GO" id="GO:0016829">
    <property type="term" value="F:lyase activity"/>
    <property type="evidence" value="ECO:0007669"/>
    <property type="project" value="UniProtKB-KW"/>
</dbReference>
<name>A0A7W5JW59_9ACTN</name>
<proteinExistence type="predicted"/>
<dbReference type="GO" id="GO:0051213">
    <property type="term" value="F:dioxygenase activity"/>
    <property type="evidence" value="ECO:0007669"/>
    <property type="project" value="UniProtKB-KW"/>
</dbReference>
<dbReference type="AlphaFoldDB" id="A0A7W5JW59"/>
<dbReference type="PANTHER" id="PTHR21366:SF14">
    <property type="entry name" value="GLYOXALASE DOMAIN-CONTAINING PROTEIN 5"/>
    <property type="match status" value="1"/>
</dbReference>
<dbReference type="CDD" id="cd07253">
    <property type="entry name" value="GLOD5"/>
    <property type="match status" value="1"/>
</dbReference>
<keyword evidence="3" id="KW-1185">Reference proteome</keyword>
<dbReference type="PROSITE" id="PS51819">
    <property type="entry name" value="VOC"/>
    <property type="match status" value="1"/>
</dbReference>
<dbReference type="InterPro" id="IPR050383">
    <property type="entry name" value="GlyoxalaseI/FosfomycinResist"/>
</dbReference>
<keyword evidence="2" id="KW-0223">Dioxygenase</keyword>
<evidence type="ECO:0000313" key="2">
    <source>
        <dbReference type="EMBL" id="MBB3326867.1"/>
    </source>
</evidence>
<protein>
    <submittedName>
        <fullName evidence="2">Catechol 2,3-dioxygenase-like lactoylglutathione lyase family enzyme</fullName>
    </submittedName>
</protein>
<dbReference type="SUPFAM" id="SSF54593">
    <property type="entry name" value="Glyoxalase/Bleomycin resistance protein/Dihydroxybiphenyl dioxygenase"/>
    <property type="match status" value="1"/>
</dbReference>
<keyword evidence="2" id="KW-0560">Oxidoreductase</keyword>
<evidence type="ECO:0000259" key="1">
    <source>
        <dbReference type="PROSITE" id="PS51819"/>
    </source>
</evidence>
<organism evidence="2 3">
    <name type="scientific">Microlunatus antarcticus</name>
    <dbReference type="NCBI Taxonomy" id="53388"/>
    <lineage>
        <taxon>Bacteria</taxon>
        <taxon>Bacillati</taxon>
        <taxon>Actinomycetota</taxon>
        <taxon>Actinomycetes</taxon>
        <taxon>Propionibacteriales</taxon>
        <taxon>Propionibacteriaceae</taxon>
        <taxon>Microlunatus</taxon>
    </lineage>
</organism>
<dbReference type="Gene3D" id="3.10.180.10">
    <property type="entry name" value="2,3-Dihydroxybiphenyl 1,2-Dioxygenase, domain 1"/>
    <property type="match status" value="1"/>
</dbReference>
<dbReference type="EMBL" id="JACHZG010000001">
    <property type="protein sequence ID" value="MBB3326867.1"/>
    <property type="molecule type" value="Genomic_DNA"/>
</dbReference>
<sequence length="127" mass="13717">MRIDQLDHLVLTVVDLERTVRFYVDVLGMEAVVFEDDHVALHFGDSKINLHQAGNEYEPKAARPGPGTGDLCFTTSDPLDVVQAELAAHGVAVLEGPGPQTGARGPLRSVYIRDPDGNLVEISNELG</sequence>
<dbReference type="InterPro" id="IPR029068">
    <property type="entry name" value="Glyas_Bleomycin-R_OHBP_Dase"/>
</dbReference>
<gene>
    <name evidence="2" type="ORF">FHX39_001811</name>
</gene>
<dbReference type="InterPro" id="IPR037523">
    <property type="entry name" value="VOC_core"/>
</dbReference>
<dbReference type="Proteomes" id="UP000565572">
    <property type="component" value="Unassembled WGS sequence"/>
</dbReference>
<reference evidence="2 3" key="1">
    <citation type="submission" date="2020-08" db="EMBL/GenBank/DDBJ databases">
        <title>Sequencing the genomes of 1000 actinobacteria strains.</title>
        <authorList>
            <person name="Klenk H.-P."/>
        </authorList>
    </citation>
    <scope>NUCLEOTIDE SEQUENCE [LARGE SCALE GENOMIC DNA]</scope>
    <source>
        <strain evidence="2 3">DSM 11053</strain>
    </source>
</reference>
<feature type="domain" description="VOC" evidence="1">
    <location>
        <begin position="5"/>
        <end position="125"/>
    </location>
</feature>